<keyword evidence="2" id="KW-1185">Reference proteome</keyword>
<reference evidence="1" key="1">
    <citation type="submission" date="2018-11" db="EMBL/GenBank/DDBJ databases">
        <authorList>
            <consortium name="Pathogen Informatics"/>
        </authorList>
    </citation>
    <scope>NUCLEOTIDE SEQUENCE</scope>
</reference>
<evidence type="ECO:0000313" key="2">
    <source>
        <dbReference type="Proteomes" id="UP000784294"/>
    </source>
</evidence>
<organism evidence="1 2">
    <name type="scientific">Protopolystoma xenopodis</name>
    <dbReference type="NCBI Taxonomy" id="117903"/>
    <lineage>
        <taxon>Eukaryota</taxon>
        <taxon>Metazoa</taxon>
        <taxon>Spiralia</taxon>
        <taxon>Lophotrochozoa</taxon>
        <taxon>Platyhelminthes</taxon>
        <taxon>Monogenea</taxon>
        <taxon>Polyopisthocotylea</taxon>
        <taxon>Polystomatidea</taxon>
        <taxon>Polystomatidae</taxon>
        <taxon>Protopolystoma</taxon>
    </lineage>
</organism>
<name>A0A3S5A3F0_9PLAT</name>
<evidence type="ECO:0000313" key="1">
    <source>
        <dbReference type="EMBL" id="VEL18767.1"/>
    </source>
</evidence>
<accession>A0A3S5A3F0</accession>
<dbReference type="AlphaFoldDB" id="A0A3S5A3F0"/>
<comment type="caution">
    <text evidence="1">The sequence shown here is derived from an EMBL/GenBank/DDBJ whole genome shotgun (WGS) entry which is preliminary data.</text>
</comment>
<dbReference type="EMBL" id="CAAALY010038536">
    <property type="protein sequence ID" value="VEL18767.1"/>
    <property type="molecule type" value="Genomic_DNA"/>
</dbReference>
<gene>
    <name evidence="1" type="ORF">PXEA_LOCUS12207</name>
</gene>
<proteinExistence type="predicted"/>
<protein>
    <submittedName>
        <fullName evidence="1">Uncharacterized protein</fullName>
    </submittedName>
</protein>
<dbReference type="Proteomes" id="UP000784294">
    <property type="component" value="Unassembled WGS sequence"/>
</dbReference>
<sequence>MSVTGRTKAQHSHWGRKTVGRGLFCTIQQARAQGNLIAVSDGANLRIPPTRLLKRNERYTTINLKIDNC</sequence>